<keyword evidence="3" id="KW-1185">Reference proteome</keyword>
<dbReference type="PANTHER" id="PTHR33112">
    <property type="entry name" value="DOMAIN PROTEIN, PUTATIVE-RELATED"/>
    <property type="match status" value="1"/>
</dbReference>
<dbReference type="EMBL" id="JAEPRB010000038">
    <property type="protein sequence ID" value="KAG2224749.1"/>
    <property type="molecule type" value="Genomic_DNA"/>
</dbReference>
<dbReference type="Proteomes" id="UP000646827">
    <property type="component" value="Unassembled WGS sequence"/>
</dbReference>
<dbReference type="OrthoDB" id="3553147at2759"/>
<dbReference type="InterPro" id="IPR010730">
    <property type="entry name" value="HET"/>
</dbReference>
<protein>
    <recommendedName>
        <fullName evidence="1">Heterokaryon incompatibility domain-containing protein</fullName>
    </recommendedName>
</protein>
<sequence length="1124" mass="128685">MTYITYHVKQWEIGNLYGITKESTSNKHNSKAQSCVKKLSKPDFLPTYLVRVSDMRIVRGSEMNEGYCALSYSWNQTGHILPDEHTGHFMRVDQGQHKIVSPGRMVRKKPRGRRRVASQTKLVKFEGLIQQICQDFGINYIWYDQMCIDQSDVTEIRREIRQMHKIYANATFVVALVPEFQYDANRNNTKVKMADINAISSSQWSKRLWTFEEAFVSREIVFVGRNAHMWSNVISQYTAVGTREIPFLQPLGDKSIKWTASTILFHAHIRLATKKHDYIFALATMLPDIIHKLNIDYKQDVEAVMTQFYGLLVTSDFSVLCFGAHLYYHHDVNGIDISKEYKTPIQGFDLPSWVGASGEHIPATYLKIPYKNFKIDGRYMTVTSPSIPISIKKGSGLFESNLDEFTDVFTPIWMMDKRRLLLINISSSEKLVPFFSARKGKRIAVRHESFGEYDIKVTHILPVQEITEKDKICISASSPQESSSRIGGYLSLTQKDCTSCEVLSEIQFEISPHSGFVVMPVVTKTTDSEYYKAIGICIMAHRFKLSEPSIEKKEKTIYQMTITEPIVYETSQWEAVYADGELDNPSDMNYSQRIPLPNSQRVTNLKKYRPTWLMRVDNWEKIKGSQVPYDKSYHALSYTWEQAGDISEINKKENGKETKKVTHQWIGKDSSSTQRTSDDILFEVFVQRICKQFGVEYIWFDQLCIDQGQSAAKQHELQQLHSIYKHAEYTLVLIPELEYDQEKEGDVPVKVVDLGIIANSKWSKRVWTLEEAYMSQKMLFIGRNVHLWSDTTSSPSAAYTMAGPFLYSVSDKSIKWATSTTLYYARTRQSTRAIDRYRALANMFPELFSLDKEDEKVDLFKDDQVGTSTAKIAVQFYGILARNDLTILKFGSPLEKKDGTKITEKYEEKILNLPSWTGVNGFHVPQSFDKKNKNGPVIVNPHITVDVTDRLLTITNCNSIQVSIKDASHIRGVSKNGACIPQTRAYELPHQPVWTVHPRDLLYIEITENTFITTTTITTTKYGIKPTHILPVKKENKLWTNTLSSPTHVGAYLSLTEDRCAECTILSGIRYEMGPDPGIIGMPVVCGDENGLYKAIGLCIMDHSIFTYPDSLKRIETRKQFLIE</sequence>
<proteinExistence type="predicted"/>
<dbReference type="PANTHER" id="PTHR33112:SF12">
    <property type="entry name" value="HETEROKARYON INCOMPATIBILITY DOMAIN-CONTAINING PROTEIN"/>
    <property type="match status" value="1"/>
</dbReference>
<organism evidence="2 3">
    <name type="scientific">Circinella minor</name>
    <dbReference type="NCBI Taxonomy" id="1195481"/>
    <lineage>
        <taxon>Eukaryota</taxon>
        <taxon>Fungi</taxon>
        <taxon>Fungi incertae sedis</taxon>
        <taxon>Mucoromycota</taxon>
        <taxon>Mucoromycotina</taxon>
        <taxon>Mucoromycetes</taxon>
        <taxon>Mucorales</taxon>
        <taxon>Lichtheimiaceae</taxon>
        <taxon>Circinella</taxon>
    </lineage>
</organism>
<evidence type="ECO:0000313" key="2">
    <source>
        <dbReference type="EMBL" id="KAG2224749.1"/>
    </source>
</evidence>
<evidence type="ECO:0000313" key="3">
    <source>
        <dbReference type="Proteomes" id="UP000646827"/>
    </source>
</evidence>
<accession>A0A8H7S8K6</accession>
<dbReference type="Pfam" id="PF06985">
    <property type="entry name" value="HET"/>
    <property type="match status" value="2"/>
</dbReference>
<gene>
    <name evidence="2" type="ORF">INT45_009064</name>
</gene>
<feature type="domain" description="Heterokaryon incompatibility" evidence="1">
    <location>
        <begin position="67"/>
        <end position="178"/>
    </location>
</feature>
<name>A0A8H7S8K6_9FUNG</name>
<reference evidence="2 3" key="1">
    <citation type="submission" date="2020-12" db="EMBL/GenBank/DDBJ databases">
        <title>Metabolic potential, ecology and presence of endohyphal bacteria is reflected in genomic diversity of Mucoromycotina.</title>
        <authorList>
            <person name="Muszewska A."/>
            <person name="Okrasinska A."/>
            <person name="Steczkiewicz K."/>
            <person name="Drgas O."/>
            <person name="Orlowska M."/>
            <person name="Perlinska-Lenart U."/>
            <person name="Aleksandrzak-Piekarczyk T."/>
            <person name="Szatraj K."/>
            <person name="Zielenkiewicz U."/>
            <person name="Pilsyk S."/>
            <person name="Malc E."/>
            <person name="Mieczkowski P."/>
            <person name="Kruszewska J.S."/>
            <person name="Biernat P."/>
            <person name="Pawlowska J."/>
        </authorList>
    </citation>
    <scope>NUCLEOTIDE SEQUENCE [LARGE SCALE GENOMIC DNA]</scope>
    <source>
        <strain evidence="2 3">CBS 142.35</strain>
    </source>
</reference>
<evidence type="ECO:0000259" key="1">
    <source>
        <dbReference type="Pfam" id="PF06985"/>
    </source>
</evidence>
<dbReference type="AlphaFoldDB" id="A0A8H7S8K6"/>
<comment type="caution">
    <text evidence="2">The sequence shown here is derived from an EMBL/GenBank/DDBJ whole genome shotgun (WGS) entry which is preliminary data.</text>
</comment>
<feature type="domain" description="Heterokaryon incompatibility" evidence="1">
    <location>
        <begin position="633"/>
        <end position="740"/>
    </location>
</feature>